<organism evidence="1">
    <name type="scientific">Arundo donax</name>
    <name type="common">Giant reed</name>
    <name type="synonym">Donax arundinaceus</name>
    <dbReference type="NCBI Taxonomy" id="35708"/>
    <lineage>
        <taxon>Eukaryota</taxon>
        <taxon>Viridiplantae</taxon>
        <taxon>Streptophyta</taxon>
        <taxon>Embryophyta</taxon>
        <taxon>Tracheophyta</taxon>
        <taxon>Spermatophyta</taxon>
        <taxon>Magnoliopsida</taxon>
        <taxon>Liliopsida</taxon>
        <taxon>Poales</taxon>
        <taxon>Poaceae</taxon>
        <taxon>PACMAD clade</taxon>
        <taxon>Arundinoideae</taxon>
        <taxon>Arundineae</taxon>
        <taxon>Arundo</taxon>
    </lineage>
</organism>
<accession>A0A0A9G5K7</accession>
<protein>
    <submittedName>
        <fullName evidence="1">Uncharacterized protein</fullName>
    </submittedName>
</protein>
<name>A0A0A9G5K7_ARUDO</name>
<dbReference type="AlphaFoldDB" id="A0A0A9G5K7"/>
<reference evidence="1" key="1">
    <citation type="submission" date="2014-09" db="EMBL/GenBank/DDBJ databases">
        <authorList>
            <person name="Magalhaes I.L.F."/>
            <person name="Oliveira U."/>
            <person name="Santos F.R."/>
            <person name="Vidigal T.H.D.A."/>
            <person name="Brescovit A.D."/>
            <person name="Santos A.J."/>
        </authorList>
    </citation>
    <scope>NUCLEOTIDE SEQUENCE</scope>
    <source>
        <tissue evidence="1">Shoot tissue taken approximately 20 cm above the soil surface</tissue>
    </source>
</reference>
<proteinExistence type="predicted"/>
<dbReference type="EMBL" id="GBRH01180075">
    <property type="protein sequence ID" value="JAE17821.1"/>
    <property type="molecule type" value="Transcribed_RNA"/>
</dbReference>
<sequence length="24" mass="2702">MFGVISYLCTLCRSIHTESLICIV</sequence>
<reference evidence="1" key="2">
    <citation type="journal article" date="2015" name="Data Brief">
        <title>Shoot transcriptome of the giant reed, Arundo donax.</title>
        <authorList>
            <person name="Barrero R.A."/>
            <person name="Guerrero F.D."/>
            <person name="Moolhuijzen P."/>
            <person name="Goolsby J.A."/>
            <person name="Tidwell J."/>
            <person name="Bellgard S.E."/>
            <person name="Bellgard M.I."/>
        </authorList>
    </citation>
    <scope>NUCLEOTIDE SEQUENCE</scope>
    <source>
        <tissue evidence="1">Shoot tissue taken approximately 20 cm above the soil surface</tissue>
    </source>
</reference>
<evidence type="ECO:0000313" key="1">
    <source>
        <dbReference type="EMBL" id="JAE17821.1"/>
    </source>
</evidence>